<proteinExistence type="predicted"/>
<dbReference type="InterPro" id="IPR036412">
    <property type="entry name" value="HAD-like_sf"/>
</dbReference>
<dbReference type="Gene3D" id="3.40.50.1000">
    <property type="entry name" value="HAD superfamily/HAD-like"/>
    <property type="match status" value="1"/>
</dbReference>
<name>A0ABM8SAC9_9BACT</name>
<evidence type="ECO:0000313" key="1">
    <source>
        <dbReference type="EMBL" id="CAE6797395.1"/>
    </source>
</evidence>
<dbReference type="InterPro" id="IPR023214">
    <property type="entry name" value="HAD_sf"/>
</dbReference>
<dbReference type="Proteomes" id="UP000675880">
    <property type="component" value="Unassembled WGS sequence"/>
</dbReference>
<dbReference type="Pfam" id="PF00702">
    <property type="entry name" value="Hydrolase"/>
    <property type="match status" value="1"/>
</dbReference>
<organism evidence="1 2">
    <name type="scientific">Nitrospira defluvii</name>
    <dbReference type="NCBI Taxonomy" id="330214"/>
    <lineage>
        <taxon>Bacteria</taxon>
        <taxon>Pseudomonadati</taxon>
        <taxon>Nitrospirota</taxon>
        <taxon>Nitrospiria</taxon>
        <taxon>Nitrospirales</taxon>
        <taxon>Nitrospiraceae</taxon>
        <taxon>Nitrospira</taxon>
    </lineage>
</organism>
<accession>A0ABM8SAC9</accession>
<dbReference type="EMBL" id="CAJNBJ010000020">
    <property type="protein sequence ID" value="CAE6797395.1"/>
    <property type="molecule type" value="Genomic_DNA"/>
</dbReference>
<dbReference type="RefSeq" id="WP_213044107.1">
    <property type="nucleotide sequence ID" value="NZ_CAJNBJ010000020.1"/>
</dbReference>
<gene>
    <name evidence="1" type="ORF">NSPZN2_70162</name>
</gene>
<evidence type="ECO:0000313" key="2">
    <source>
        <dbReference type="Proteomes" id="UP000675880"/>
    </source>
</evidence>
<dbReference type="SUPFAM" id="SSF56784">
    <property type="entry name" value="HAD-like"/>
    <property type="match status" value="1"/>
</dbReference>
<sequence length="262" mass="30009">MTVKTPRQGTAKKTKAQRVVFLLDVDNTLLDNDRVAADLRRHLEREVGHACERYYWRIFEQLRAELGYADYLGALQRYRIEHVHDHNLLAISSFLVNYPFANRLYPNSLDVVERCRAWGTPVILSDGDVVFQPRKVERSGLFEAVDGHVLIYIHKEHELDAVERRYPADHYVLVDDKLRILTAVKQAWGPRVTTVFPRQGHYAIDPAILAAYPAADITLDRIGNLLEYDLHQLVSAGQNYTHPPVGKKAHVGGRLTRRANAR</sequence>
<keyword evidence="2" id="KW-1185">Reference proteome</keyword>
<protein>
    <submittedName>
        <fullName evidence="1">Haloacid dehalogenase</fullName>
    </submittedName>
</protein>
<dbReference type="Gene3D" id="1.10.286.50">
    <property type="match status" value="1"/>
</dbReference>
<comment type="caution">
    <text evidence="1">The sequence shown here is derived from an EMBL/GenBank/DDBJ whole genome shotgun (WGS) entry which is preliminary data.</text>
</comment>
<reference evidence="1 2" key="1">
    <citation type="submission" date="2021-02" db="EMBL/GenBank/DDBJ databases">
        <authorList>
            <person name="Han P."/>
        </authorList>
    </citation>
    <scope>NUCLEOTIDE SEQUENCE [LARGE SCALE GENOMIC DNA]</scope>
    <source>
        <strain evidence="1">Candidatus Nitrospira sp. ZN2</strain>
    </source>
</reference>